<sequence length="84" mass="10272">MYKYLSLHLTFYSSNLFIKMCLFLFVRNYYFSYVSSDFPMIPSQQILQVICKFIMYFNMIYLIYFNIFVNCRSTIIVIDLNYVT</sequence>
<evidence type="ECO:0000313" key="2">
    <source>
        <dbReference type="EMBL" id="CAD0202579.1"/>
    </source>
</evidence>
<dbReference type="AlphaFoldDB" id="A0A9N8PZ04"/>
<evidence type="ECO:0000256" key="1">
    <source>
        <dbReference type="SAM" id="Phobius"/>
    </source>
</evidence>
<feature type="transmembrane region" description="Helical" evidence="1">
    <location>
        <begin position="46"/>
        <end position="65"/>
    </location>
</feature>
<keyword evidence="1" id="KW-0472">Membrane</keyword>
<accession>A0A9N8PZ04</accession>
<keyword evidence="1" id="KW-1133">Transmembrane helix</keyword>
<organism evidence="2 3">
    <name type="scientific">Chrysodeixis includens</name>
    <name type="common">Soybean looper</name>
    <name type="synonym">Pseudoplusia includens</name>
    <dbReference type="NCBI Taxonomy" id="689277"/>
    <lineage>
        <taxon>Eukaryota</taxon>
        <taxon>Metazoa</taxon>
        <taxon>Ecdysozoa</taxon>
        <taxon>Arthropoda</taxon>
        <taxon>Hexapoda</taxon>
        <taxon>Insecta</taxon>
        <taxon>Pterygota</taxon>
        <taxon>Neoptera</taxon>
        <taxon>Endopterygota</taxon>
        <taxon>Lepidoptera</taxon>
        <taxon>Glossata</taxon>
        <taxon>Ditrysia</taxon>
        <taxon>Noctuoidea</taxon>
        <taxon>Noctuidae</taxon>
        <taxon>Plusiinae</taxon>
        <taxon>Chrysodeixis</taxon>
    </lineage>
</organism>
<gene>
    <name evidence="2" type="ORF">CINC_LOCUS4241</name>
</gene>
<name>A0A9N8PZ04_CHRIL</name>
<keyword evidence="3" id="KW-1185">Reference proteome</keyword>
<keyword evidence="1" id="KW-0812">Transmembrane</keyword>
<protein>
    <submittedName>
        <fullName evidence="2">Uncharacterized protein</fullName>
    </submittedName>
</protein>
<dbReference type="Proteomes" id="UP001154114">
    <property type="component" value="Chromosome 17"/>
</dbReference>
<dbReference type="EMBL" id="LR824020">
    <property type="protein sequence ID" value="CAD0202579.1"/>
    <property type="molecule type" value="Genomic_DNA"/>
</dbReference>
<reference evidence="2" key="1">
    <citation type="submission" date="2021-12" db="EMBL/GenBank/DDBJ databases">
        <authorList>
            <person name="King R."/>
        </authorList>
    </citation>
    <scope>NUCLEOTIDE SEQUENCE</scope>
</reference>
<evidence type="ECO:0000313" key="3">
    <source>
        <dbReference type="Proteomes" id="UP001154114"/>
    </source>
</evidence>
<feature type="transmembrane region" description="Helical" evidence="1">
    <location>
        <begin position="7"/>
        <end position="26"/>
    </location>
</feature>
<proteinExistence type="predicted"/>